<organism evidence="3 4">
    <name type="scientific">Candidatus Doudnabacteria bacterium RIFCSPHIGHO2_01_FULL_46_14</name>
    <dbReference type="NCBI Taxonomy" id="1817824"/>
    <lineage>
        <taxon>Bacteria</taxon>
        <taxon>Candidatus Doudnaibacteriota</taxon>
    </lineage>
</organism>
<dbReference type="Pfam" id="PF08495">
    <property type="entry name" value="FIST"/>
    <property type="match status" value="1"/>
</dbReference>
<evidence type="ECO:0000259" key="2">
    <source>
        <dbReference type="SMART" id="SM01204"/>
    </source>
</evidence>
<comment type="caution">
    <text evidence="3">The sequence shown here is derived from an EMBL/GenBank/DDBJ whole genome shotgun (WGS) entry which is preliminary data.</text>
</comment>
<dbReference type="SMART" id="SM01204">
    <property type="entry name" value="FIST_C"/>
    <property type="match status" value="1"/>
</dbReference>
<dbReference type="PANTHER" id="PTHR40252">
    <property type="entry name" value="BLR0328 PROTEIN"/>
    <property type="match status" value="1"/>
</dbReference>
<dbReference type="Pfam" id="PF10442">
    <property type="entry name" value="FIST_C"/>
    <property type="match status" value="1"/>
</dbReference>
<dbReference type="STRING" id="1817824.A2751_01960"/>
<proteinExistence type="predicted"/>
<dbReference type="Proteomes" id="UP000176864">
    <property type="component" value="Unassembled WGS sequence"/>
</dbReference>
<evidence type="ECO:0000313" key="3">
    <source>
        <dbReference type="EMBL" id="OGE77799.1"/>
    </source>
</evidence>
<feature type="domain" description="FIST" evidence="1">
    <location>
        <begin position="35"/>
        <end position="228"/>
    </location>
</feature>
<feature type="domain" description="FIST C-domain" evidence="2">
    <location>
        <begin position="229"/>
        <end position="374"/>
    </location>
</feature>
<protein>
    <recommendedName>
        <fullName evidence="5">FIST domain-containing protein</fullName>
    </recommendedName>
</protein>
<dbReference type="EMBL" id="MFEK01000016">
    <property type="protein sequence ID" value="OGE77799.1"/>
    <property type="molecule type" value="Genomic_DNA"/>
</dbReference>
<accession>A0A1F5NJG1</accession>
<dbReference type="SMART" id="SM00897">
    <property type="entry name" value="FIST"/>
    <property type="match status" value="1"/>
</dbReference>
<gene>
    <name evidence="3" type="ORF">A2751_01960</name>
</gene>
<dbReference type="PANTHER" id="PTHR40252:SF2">
    <property type="entry name" value="BLR0328 PROTEIN"/>
    <property type="match status" value="1"/>
</dbReference>
<dbReference type="InterPro" id="IPR013702">
    <property type="entry name" value="FIST_domain_N"/>
</dbReference>
<evidence type="ECO:0000259" key="1">
    <source>
        <dbReference type="SMART" id="SM00897"/>
    </source>
</evidence>
<dbReference type="InterPro" id="IPR019494">
    <property type="entry name" value="FIST_C"/>
</dbReference>
<evidence type="ECO:0000313" key="4">
    <source>
        <dbReference type="Proteomes" id="UP000176864"/>
    </source>
</evidence>
<sequence>MAILAGVGLSRNVNDPKQAGFEACKRAMENMGEGNPDFTIAFSSVVMNQEQVVSGIKEASNNAPGIGCSDAGAITTDGPSPKSVAVMAIKSDKIAFTSGLGTDVKKDARAAGRALAEDVKKRAKAPLKTLIMLPDVLTGNGAEIVRGILDVLGAHFPVVGGAAGDDFIFEKTYEYRDGAAVSGAVAGAGLSGDFRFAMGVRHGWVPIGHPMKVTKSEGAVIHTLDNRPAISIYEDYFGTKADELRKEPLARMAITYPLGIKIPDMDEYLIRDPITVDANGAITCAAEMPEGSEVRLMIGSKEKAIEAAEEAARKVMADLESDKSVPKFVLMFNCIAREKLFAQKAKEEIDAVKKILGEDVPLLGFYTYGEQAPLGGETKNEKLIQSRFYNETMVLFAVGE</sequence>
<evidence type="ECO:0008006" key="5">
    <source>
        <dbReference type="Google" id="ProtNLM"/>
    </source>
</evidence>
<reference evidence="3 4" key="1">
    <citation type="journal article" date="2016" name="Nat. Commun.">
        <title>Thousands of microbial genomes shed light on interconnected biogeochemical processes in an aquifer system.</title>
        <authorList>
            <person name="Anantharaman K."/>
            <person name="Brown C.T."/>
            <person name="Hug L.A."/>
            <person name="Sharon I."/>
            <person name="Castelle C.J."/>
            <person name="Probst A.J."/>
            <person name="Thomas B.C."/>
            <person name="Singh A."/>
            <person name="Wilkins M.J."/>
            <person name="Karaoz U."/>
            <person name="Brodie E.L."/>
            <person name="Williams K.H."/>
            <person name="Hubbard S.S."/>
            <person name="Banfield J.F."/>
        </authorList>
    </citation>
    <scope>NUCLEOTIDE SEQUENCE [LARGE SCALE GENOMIC DNA]</scope>
</reference>
<dbReference type="AlphaFoldDB" id="A0A1F5NJG1"/>
<name>A0A1F5NJG1_9BACT</name>